<keyword evidence="3" id="KW-1185">Reference proteome</keyword>
<proteinExistence type="predicted"/>
<evidence type="ECO:0000313" key="3">
    <source>
        <dbReference type="Proteomes" id="UP000007039"/>
    </source>
</evidence>
<accession>E4TIA6</accession>
<keyword evidence="1" id="KW-0732">Signal</keyword>
<reference evidence="2 3" key="2">
    <citation type="journal article" date="2011" name="Stand. Genomic Sci.">
        <title>Complete genome sequence of Calditerrivibrio nitroreducens type strain (Yu37-1).</title>
        <authorList>
            <person name="Pitluck S."/>
            <person name="Sikorski J."/>
            <person name="Zeytun A."/>
            <person name="Lapidus A."/>
            <person name="Nolan M."/>
            <person name="Lucas S."/>
            <person name="Hammon N."/>
            <person name="Deshpande S."/>
            <person name="Cheng J.F."/>
            <person name="Tapia R."/>
            <person name="Han C."/>
            <person name="Goodwin L."/>
            <person name="Liolios K."/>
            <person name="Pagani I."/>
            <person name="Ivanova N."/>
            <person name="Mavromatis K."/>
            <person name="Pati A."/>
            <person name="Chen A."/>
            <person name="Palaniappan K."/>
            <person name="Hauser L."/>
            <person name="Chang Y.J."/>
            <person name="Jeffries C.D."/>
            <person name="Detter J.C."/>
            <person name="Brambilla E."/>
            <person name="Djao O.D."/>
            <person name="Rohde M."/>
            <person name="Spring S."/>
            <person name="Goker M."/>
            <person name="Woyke T."/>
            <person name="Bristow J."/>
            <person name="Eisen J.A."/>
            <person name="Markowitz V."/>
            <person name="Hugenholtz P."/>
            <person name="Kyrpides N.C."/>
            <person name="Klenk H.P."/>
            <person name="Land M."/>
        </authorList>
    </citation>
    <scope>NUCLEOTIDE SEQUENCE [LARGE SCALE GENOMIC DNA]</scope>
    <source>
        <strain evidence="3">DSM 19672 / NBRC 101217 / Yu37-1</strain>
    </source>
</reference>
<dbReference type="RefSeq" id="WP_013451234.1">
    <property type="nucleotide sequence ID" value="NC_014758.1"/>
</dbReference>
<dbReference type="AlphaFoldDB" id="E4TIA6"/>
<dbReference type="InterPro" id="IPR022061">
    <property type="entry name" value="DUF3617"/>
</dbReference>
<protein>
    <submittedName>
        <fullName evidence="2">Lipoprotein, putative</fullName>
    </submittedName>
</protein>
<dbReference type="STRING" id="768670.Calni_1111"/>
<organism evidence="2 3">
    <name type="scientific">Calditerrivibrio nitroreducens (strain DSM 19672 / NBRC 101217 / Yu37-1)</name>
    <dbReference type="NCBI Taxonomy" id="768670"/>
    <lineage>
        <taxon>Bacteria</taxon>
        <taxon>Pseudomonadati</taxon>
        <taxon>Deferribacterota</taxon>
        <taxon>Deferribacteres</taxon>
        <taxon>Deferribacterales</taxon>
        <taxon>Calditerrivibrionaceae</taxon>
    </lineage>
</organism>
<dbReference type="OrthoDB" id="9180646at2"/>
<feature type="chain" id="PRO_5003189399" evidence="1">
    <location>
        <begin position="22"/>
        <end position="139"/>
    </location>
</feature>
<name>E4TIA6_CALNY</name>
<dbReference type="HOGENOM" id="CLU_125873_0_0_0"/>
<keyword evidence="2" id="KW-0449">Lipoprotein</keyword>
<gene>
    <name evidence="2" type="ordered locus">Calni_1111</name>
</gene>
<evidence type="ECO:0000313" key="2">
    <source>
        <dbReference type="EMBL" id="ADR19022.1"/>
    </source>
</evidence>
<evidence type="ECO:0000256" key="1">
    <source>
        <dbReference type="SAM" id="SignalP"/>
    </source>
</evidence>
<dbReference type="Proteomes" id="UP000007039">
    <property type="component" value="Chromosome"/>
</dbReference>
<dbReference type="EMBL" id="CP002347">
    <property type="protein sequence ID" value="ADR19022.1"/>
    <property type="molecule type" value="Genomic_DNA"/>
</dbReference>
<dbReference type="eggNOG" id="ENOG502ZZX5">
    <property type="taxonomic scope" value="Bacteria"/>
</dbReference>
<reference key="1">
    <citation type="submission" date="2010-11" db="EMBL/GenBank/DDBJ databases">
        <title>The complete genome of chromosome of Calditerrivibrio nitroreducens DSM 19672.</title>
        <authorList>
            <consortium name="US DOE Joint Genome Institute (JGI-PGF)"/>
            <person name="Lucas S."/>
            <person name="Copeland A."/>
            <person name="Lapidus A."/>
            <person name="Bruce D."/>
            <person name="Goodwin L."/>
            <person name="Pitluck S."/>
            <person name="Kyrpides N."/>
            <person name="Mavromatis K."/>
            <person name="Ivanova N."/>
            <person name="Mikhailova N."/>
            <person name="Zeytun A."/>
            <person name="Brettin T."/>
            <person name="Detter J.C."/>
            <person name="Tapia R."/>
            <person name="Han C."/>
            <person name="Land M."/>
            <person name="Hauser L."/>
            <person name="Markowitz V."/>
            <person name="Cheng J.-F."/>
            <person name="Hugenholtz P."/>
            <person name="Woyke T."/>
            <person name="Wu D."/>
            <person name="Spring S."/>
            <person name="Schroeder M."/>
            <person name="Brambilla E."/>
            <person name="Klenk H.-P."/>
            <person name="Eisen J.A."/>
        </authorList>
    </citation>
    <scope>NUCLEOTIDE SEQUENCE [LARGE SCALE GENOMIC DNA]</scope>
    <source>
        <strain>DSM 19672</strain>
    </source>
</reference>
<dbReference type="Pfam" id="PF12276">
    <property type="entry name" value="DUF3617"/>
    <property type="match status" value="1"/>
</dbReference>
<sequence precursor="true">MFKKIFCVFSLVIFFSINIYAAPKDFKEGLWEVTMKMSGMGGFSLPETKYTICMKKDNYVPSEPADKNNQQNCKTYDIKVKGNTVYWKIECKSDGVVTKGTGEMTYKGNNFEGKTVIEQPGMKIIQTLKGKWIGECKGK</sequence>
<feature type="signal peptide" evidence="1">
    <location>
        <begin position="1"/>
        <end position="21"/>
    </location>
</feature>
<dbReference type="KEGG" id="cni:Calni_1111"/>